<name>A0A387BWN1_9MICO</name>
<evidence type="ECO:0000313" key="1">
    <source>
        <dbReference type="EMBL" id="AYG05550.1"/>
    </source>
</evidence>
<keyword evidence="1" id="KW-0614">Plasmid</keyword>
<organism evidence="1 2">
    <name type="scientific">Gryllotalpicola protaetiae</name>
    <dbReference type="NCBI Taxonomy" id="2419771"/>
    <lineage>
        <taxon>Bacteria</taxon>
        <taxon>Bacillati</taxon>
        <taxon>Actinomycetota</taxon>
        <taxon>Actinomycetes</taxon>
        <taxon>Micrococcales</taxon>
        <taxon>Microbacteriaceae</taxon>
        <taxon>Gryllotalpicola</taxon>
    </lineage>
</organism>
<proteinExistence type="predicted"/>
<geneLocation type="plasmid" evidence="1 2">
    <name>unnamed1</name>
</geneLocation>
<keyword evidence="2" id="KW-1185">Reference proteome</keyword>
<accession>A0A387BWN1</accession>
<dbReference type="OrthoDB" id="5124087at2"/>
<dbReference type="EMBL" id="CP032625">
    <property type="protein sequence ID" value="AYG05550.1"/>
    <property type="molecule type" value="Genomic_DNA"/>
</dbReference>
<dbReference type="KEGG" id="gry:D7I44_17895"/>
<evidence type="ECO:0000313" key="2">
    <source>
        <dbReference type="Proteomes" id="UP000275069"/>
    </source>
</evidence>
<gene>
    <name evidence="1" type="ORF">D7I44_17895</name>
</gene>
<dbReference type="Proteomes" id="UP000275069">
    <property type="component" value="Plasmid unnamed1"/>
</dbReference>
<protein>
    <submittedName>
        <fullName evidence="1">Uncharacterized protein</fullName>
    </submittedName>
</protein>
<sequence length="199" mass="20707">MDTYGVPAAQQDGLIAKIEAGQPLDADTGAAPVSTSTVTIGYENETVERYADGSFAATSTPVDLDQAKTIAASQSAGHIVPLASGNATGCSYSYGAGVAVYDNCLVKRSTVALTMWFRVNYHVASSSTEIEALGSWDMYATGAACQETSFKITHKQATTSPATARLTGNCTVVGNLGTSTPYLEFRVTSGGSESWTSNF</sequence>
<dbReference type="AlphaFoldDB" id="A0A387BWN1"/>
<reference evidence="1 2" key="1">
    <citation type="submission" date="2018-09" db="EMBL/GenBank/DDBJ databases">
        <title>Genome sequencing of strain 2DFW10M-5.</title>
        <authorList>
            <person name="Heo J."/>
            <person name="Kim S.-J."/>
            <person name="Kwon S.-W."/>
        </authorList>
    </citation>
    <scope>NUCLEOTIDE SEQUENCE [LARGE SCALE GENOMIC DNA]</scope>
    <source>
        <strain evidence="1 2">2DFW10M-5</strain>
        <plasmid evidence="1 2">unnamed1</plasmid>
    </source>
</reference>